<feature type="transmembrane region" description="Helical" evidence="6">
    <location>
        <begin position="12"/>
        <end position="34"/>
    </location>
</feature>
<feature type="domain" description="RDD" evidence="7">
    <location>
        <begin position="6"/>
        <end position="151"/>
    </location>
</feature>
<organism evidence="8 9">
    <name type="scientific">Photobacterium jeanii</name>
    <dbReference type="NCBI Taxonomy" id="858640"/>
    <lineage>
        <taxon>Bacteria</taxon>
        <taxon>Pseudomonadati</taxon>
        <taxon>Pseudomonadota</taxon>
        <taxon>Gammaproteobacteria</taxon>
        <taxon>Vibrionales</taxon>
        <taxon>Vibrionaceae</taxon>
        <taxon>Photobacterium</taxon>
    </lineage>
</organism>
<comment type="caution">
    <text evidence="8">The sequence shown here is derived from an EMBL/GenBank/DDBJ whole genome shotgun (WGS) entry which is preliminary data.</text>
</comment>
<keyword evidence="9" id="KW-1185">Reference proteome</keyword>
<keyword evidence="5 6" id="KW-0472">Membrane</keyword>
<dbReference type="Proteomes" id="UP000078503">
    <property type="component" value="Unassembled WGS sequence"/>
</dbReference>
<evidence type="ECO:0000259" key="7">
    <source>
        <dbReference type="Pfam" id="PF06271"/>
    </source>
</evidence>
<dbReference type="RefSeq" id="WP_068335644.1">
    <property type="nucleotide sequence ID" value="NZ_LVHF01000033.1"/>
</dbReference>
<evidence type="ECO:0000313" key="9">
    <source>
        <dbReference type="Proteomes" id="UP000078503"/>
    </source>
</evidence>
<reference evidence="8 9" key="1">
    <citation type="submission" date="2016-03" db="EMBL/GenBank/DDBJ databases">
        <title>Photobacterium proteolyticum sp. nov. a protease producing bacterium isolated from ocean sediments of Laizhou Bay.</title>
        <authorList>
            <person name="Li Y."/>
        </authorList>
    </citation>
    <scope>NUCLEOTIDE SEQUENCE [LARGE SCALE GENOMIC DNA]</scope>
    <source>
        <strain evidence="8 9">R-40508</strain>
    </source>
</reference>
<gene>
    <name evidence="8" type="ORF">A3K86_19985</name>
</gene>
<dbReference type="InterPro" id="IPR010432">
    <property type="entry name" value="RDD"/>
</dbReference>
<evidence type="ECO:0000256" key="1">
    <source>
        <dbReference type="ARBA" id="ARBA00004651"/>
    </source>
</evidence>
<evidence type="ECO:0000256" key="3">
    <source>
        <dbReference type="ARBA" id="ARBA00022692"/>
    </source>
</evidence>
<name>A0A178K1T0_9GAMM</name>
<dbReference type="EMBL" id="LVHF01000033">
    <property type="protein sequence ID" value="OAN11241.1"/>
    <property type="molecule type" value="Genomic_DNA"/>
</dbReference>
<feature type="transmembrane region" description="Helical" evidence="6">
    <location>
        <begin position="119"/>
        <end position="138"/>
    </location>
</feature>
<accession>A0A178K1T0</accession>
<evidence type="ECO:0000256" key="6">
    <source>
        <dbReference type="SAM" id="Phobius"/>
    </source>
</evidence>
<sequence length="157" mass="17642">MENTQYVGFWKRVIANVIDTILISVVVWSIYSIFDASGNDFFVEFTDGEQTHYEYNGRYSTDVESPAIFSFINFLLPAAIILACWHYLSATIGKMAVKAVIVDAKTGGEPTFIQLVIRYIGYLISGILFGLPFIWVGIDKRKQGLHDKAAGTLVVYR</sequence>
<protein>
    <recommendedName>
        <fullName evidence="7">RDD domain-containing protein</fullName>
    </recommendedName>
</protein>
<keyword evidence="3 6" id="KW-0812">Transmembrane</keyword>
<comment type="subcellular location">
    <subcellularLocation>
        <location evidence="1">Cell membrane</location>
        <topology evidence="1">Multi-pass membrane protein</topology>
    </subcellularLocation>
</comment>
<feature type="transmembrane region" description="Helical" evidence="6">
    <location>
        <begin position="67"/>
        <end position="88"/>
    </location>
</feature>
<evidence type="ECO:0000256" key="4">
    <source>
        <dbReference type="ARBA" id="ARBA00022989"/>
    </source>
</evidence>
<keyword evidence="4 6" id="KW-1133">Transmembrane helix</keyword>
<dbReference type="PANTHER" id="PTHR36115:SF4">
    <property type="entry name" value="MEMBRANE PROTEIN"/>
    <property type="match status" value="1"/>
</dbReference>
<dbReference type="STRING" id="858640.A3K86_19985"/>
<evidence type="ECO:0000256" key="5">
    <source>
        <dbReference type="ARBA" id="ARBA00023136"/>
    </source>
</evidence>
<keyword evidence="2" id="KW-1003">Cell membrane</keyword>
<dbReference type="PANTHER" id="PTHR36115">
    <property type="entry name" value="PROLINE-RICH ANTIGEN HOMOLOG-RELATED"/>
    <property type="match status" value="1"/>
</dbReference>
<dbReference type="InterPro" id="IPR051791">
    <property type="entry name" value="Pra-immunoreactive"/>
</dbReference>
<dbReference type="OrthoDB" id="9793824at2"/>
<dbReference type="Pfam" id="PF06271">
    <property type="entry name" value="RDD"/>
    <property type="match status" value="1"/>
</dbReference>
<evidence type="ECO:0000313" key="8">
    <source>
        <dbReference type="EMBL" id="OAN11241.1"/>
    </source>
</evidence>
<evidence type="ECO:0000256" key="2">
    <source>
        <dbReference type="ARBA" id="ARBA00022475"/>
    </source>
</evidence>
<dbReference type="GO" id="GO:0005886">
    <property type="term" value="C:plasma membrane"/>
    <property type="evidence" value="ECO:0007669"/>
    <property type="project" value="UniProtKB-SubCell"/>
</dbReference>
<dbReference type="AlphaFoldDB" id="A0A178K1T0"/>
<proteinExistence type="predicted"/>